<evidence type="ECO:0000256" key="4">
    <source>
        <dbReference type="PIRSR" id="PIRSR602678-1"/>
    </source>
</evidence>
<keyword evidence="3 4" id="KW-0479">Metal-binding</keyword>
<dbReference type="SUPFAM" id="SSF102705">
    <property type="entry name" value="NIF3 (NGG1p interacting factor 3)-like"/>
    <property type="match status" value="1"/>
</dbReference>
<feature type="binding site" evidence="4">
    <location>
        <position position="66"/>
    </location>
    <ligand>
        <name>a divalent metal cation</name>
        <dbReference type="ChEBI" id="CHEBI:60240"/>
        <label>1</label>
    </ligand>
</feature>
<dbReference type="FunFam" id="3.40.1390.30:FF:000002">
    <property type="entry name" value="Nif3-like dinuclear metal center protein"/>
    <property type="match status" value="1"/>
</dbReference>
<evidence type="ECO:0000256" key="3">
    <source>
        <dbReference type="ARBA" id="ARBA00022723"/>
    </source>
</evidence>
<dbReference type="NCBIfam" id="TIGR00486">
    <property type="entry name" value="YbgI_SA1388"/>
    <property type="match status" value="1"/>
</dbReference>
<feature type="binding site" evidence="4">
    <location>
        <position position="225"/>
    </location>
    <ligand>
        <name>a divalent metal cation</name>
        <dbReference type="ChEBI" id="CHEBI:60240"/>
        <label>1</label>
    </ligand>
</feature>
<name>A0A432WML4_9GAMM</name>
<organism evidence="5 6">
    <name type="scientific">Aliidiomarina soli</name>
    <dbReference type="NCBI Taxonomy" id="1928574"/>
    <lineage>
        <taxon>Bacteria</taxon>
        <taxon>Pseudomonadati</taxon>
        <taxon>Pseudomonadota</taxon>
        <taxon>Gammaproteobacteria</taxon>
        <taxon>Alteromonadales</taxon>
        <taxon>Idiomarinaceae</taxon>
        <taxon>Aliidiomarina</taxon>
    </lineage>
</organism>
<dbReference type="GO" id="GO:0005737">
    <property type="term" value="C:cytoplasm"/>
    <property type="evidence" value="ECO:0007669"/>
    <property type="project" value="TreeGrafter"/>
</dbReference>
<dbReference type="RefSeq" id="WP_126798062.1">
    <property type="nucleotide sequence ID" value="NZ_PIPO01000001.1"/>
</dbReference>
<dbReference type="Pfam" id="PF01784">
    <property type="entry name" value="DUF34_NIF3"/>
    <property type="match status" value="1"/>
</dbReference>
<comment type="caution">
    <text evidence="5">The sequence shown here is derived from an EMBL/GenBank/DDBJ whole genome shotgun (WGS) entry which is preliminary data.</text>
</comment>
<evidence type="ECO:0000313" key="5">
    <source>
        <dbReference type="EMBL" id="RUO35046.1"/>
    </source>
</evidence>
<evidence type="ECO:0000313" key="6">
    <source>
        <dbReference type="Proteomes" id="UP000287823"/>
    </source>
</evidence>
<comment type="similarity">
    <text evidence="1">Belongs to the GTP cyclohydrolase I type 2/NIF3 family.</text>
</comment>
<gene>
    <name evidence="5" type="ORF">CWE14_03355</name>
</gene>
<feature type="binding site" evidence="4">
    <location>
        <position position="221"/>
    </location>
    <ligand>
        <name>a divalent metal cation</name>
        <dbReference type="ChEBI" id="CHEBI:60240"/>
        <label>1</label>
    </ligand>
</feature>
<dbReference type="EMBL" id="PIPO01000001">
    <property type="protein sequence ID" value="RUO35046.1"/>
    <property type="molecule type" value="Genomic_DNA"/>
</dbReference>
<feature type="binding site" evidence="4">
    <location>
        <position position="103"/>
    </location>
    <ligand>
        <name>a divalent metal cation</name>
        <dbReference type="ChEBI" id="CHEBI:60240"/>
        <label>1</label>
    </ligand>
</feature>
<feature type="binding site" evidence="4">
    <location>
        <position position="65"/>
    </location>
    <ligand>
        <name>a divalent metal cation</name>
        <dbReference type="ChEBI" id="CHEBI:60240"/>
        <label>1</label>
    </ligand>
</feature>
<reference evidence="5 6" key="1">
    <citation type="journal article" date="2011" name="Front. Microbiol.">
        <title>Genomic signatures of strain selection and enhancement in Bacillus atrophaeus var. globigii, a historical biowarfare simulant.</title>
        <authorList>
            <person name="Gibbons H.S."/>
            <person name="Broomall S.M."/>
            <person name="McNew L.A."/>
            <person name="Daligault H."/>
            <person name="Chapman C."/>
            <person name="Bruce D."/>
            <person name="Karavis M."/>
            <person name="Krepps M."/>
            <person name="McGregor P.A."/>
            <person name="Hong C."/>
            <person name="Park K.H."/>
            <person name="Akmal A."/>
            <person name="Feldman A."/>
            <person name="Lin J.S."/>
            <person name="Chang W.E."/>
            <person name="Higgs B.W."/>
            <person name="Demirev P."/>
            <person name="Lindquist J."/>
            <person name="Liem A."/>
            <person name="Fochler E."/>
            <person name="Read T.D."/>
            <person name="Tapia R."/>
            <person name="Johnson S."/>
            <person name="Bishop-Lilly K.A."/>
            <person name="Detter C."/>
            <person name="Han C."/>
            <person name="Sozhamannan S."/>
            <person name="Rosenzweig C.N."/>
            <person name="Skowronski E.W."/>
        </authorList>
    </citation>
    <scope>NUCLEOTIDE SEQUENCE [LARGE SCALE GENOMIC DNA]</scope>
    <source>
        <strain evidence="5 6">Y4G10-17</strain>
    </source>
</reference>
<dbReference type="InterPro" id="IPR036069">
    <property type="entry name" value="DUF34/NIF3_sf"/>
</dbReference>
<dbReference type="AlphaFoldDB" id="A0A432WML4"/>
<dbReference type="PANTHER" id="PTHR13799:SF14">
    <property type="entry name" value="GTP CYCLOHYDROLASE 1 TYPE 2 HOMOLOG"/>
    <property type="match status" value="1"/>
</dbReference>
<dbReference type="InterPro" id="IPR002678">
    <property type="entry name" value="DUF34/NIF3"/>
</dbReference>
<dbReference type="Gene3D" id="3.40.1390.30">
    <property type="entry name" value="NIF3 (NGG1p interacting factor 3)-like"/>
    <property type="match status" value="2"/>
</dbReference>
<evidence type="ECO:0000256" key="2">
    <source>
        <dbReference type="ARBA" id="ARBA00022112"/>
    </source>
</evidence>
<dbReference type="GO" id="GO:0046872">
    <property type="term" value="F:metal ion binding"/>
    <property type="evidence" value="ECO:0007669"/>
    <property type="project" value="UniProtKB-KW"/>
</dbReference>
<keyword evidence="6" id="KW-1185">Reference proteome</keyword>
<dbReference type="PANTHER" id="PTHR13799">
    <property type="entry name" value="NGG1 INTERACTING FACTOR 3"/>
    <property type="match status" value="1"/>
</dbReference>
<dbReference type="Proteomes" id="UP000287823">
    <property type="component" value="Unassembled WGS sequence"/>
</dbReference>
<proteinExistence type="inferred from homology"/>
<protein>
    <recommendedName>
        <fullName evidence="2">GTP cyclohydrolase 1 type 2 homolog</fullName>
    </recommendedName>
</protein>
<sequence>MSIQRDALHKLLNQWTDAGQFQDYCPNGLQVEGRSHIQKIVTGVTASQALIDQALARNADAILVHHGYFWKGESAPVTGMKKHRLQALLGADVSLFAYHLPLDCHPDFGNNAELARRLGLTDLSPAEQAPTGILMLGDVTGEVTLNAFVEQLESAVERSLIAQVDGGEHAVKRVAICTGGGQGFIEAAVEAGADTFISGEISEQTVHVARERGIHYLAAGHHATERYGVKALGEKLAREANLDVEFIDIDSPA</sequence>
<accession>A0A432WML4</accession>
<evidence type="ECO:0000256" key="1">
    <source>
        <dbReference type="ARBA" id="ARBA00006964"/>
    </source>
</evidence>